<name>A0A397S6E2_9MOLU</name>
<evidence type="ECO:0000256" key="1">
    <source>
        <dbReference type="SAM" id="Phobius"/>
    </source>
</evidence>
<gene>
    <name evidence="2" type="ORF">EI71_00251</name>
</gene>
<reference evidence="2 3" key="1">
    <citation type="submission" date="2018-08" db="EMBL/GenBank/DDBJ databases">
        <title>Genomic Encyclopedia of Archaeal and Bacterial Type Strains, Phase II (KMG-II): from individual species to whole genera.</title>
        <authorList>
            <person name="Goeker M."/>
        </authorList>
    </citation>
    <scope>NUCLEOTIDE SEQUENCE [LARGE SCALE GENOMIC DNA]</scope>
    <source>
        <strain evidence="2 3">ATCC 27112</strain>
    </source>
</reference>
<dbReference type="RefSeq" id="WP_119015427.1">
    <property type="nucleotide sequence ID" value="NZ_QXEV01000002.1"/>
</dbReference>
<dbReference type="InParanoid" id="A0A397S6E2"/>
<evidence type="ECO:0000313" key="3">
    <source>
        <dbReference type="Proteomes" id="UP000266506"/>
    </source>
</evidence>
<feature type="transmembrane region" description="Helical" evidence="1">
    <location>
        <begin position="20"/>
        <end position="44"/>
    </location>
</feature>
<dbReference type="EMBL" id="QXEV01000002">
    <property type="protein sequence ID" value="RIA78301.1"/>
    <property type="molecule type" value="Genomic_DNA"/>
</dbReference>
<keyword evidence="3" id="KW-1185">Reference proteome</keyword>
<keyword evidence="1" id="KW-1133">Transmembrane helix</keyword>
<dbReference type="Proteomes" id="UP000266506">
    <property type="component" value="Unassembled WGS sequence"/>
</dbReference>
<evidence type="ECO:0000313" key="2">
    <source>
        <dbReference type="EMBL" id="RIA78301.1"/>
    </source>
</evidence>
<accession>A0A397S6E2</accession>
<proteinExistence type="predicted"/>
<organism evidence="2 3">
    <name type="scientific">Anaeroplasma bactoclasticum</name>
    <dbReference type="NCBI Taxonomy" id="2088"/>
    <lineage>
        <taxon>Bacteria</taxon>
        <taxon>Bacillati</taxon>
        <taxon>Mycoplasmatota</taxon>
        <taxon>Mollicutes</taxon>
        <taxon>Anaeroplasmatales</taxon>
        <taxon>Anaeroplasmataceae</taxon>
        <taxon>Anaeroplasma</taxon>
    </lineage>
</organism>
<keyword evidence="1" id="KW-0472">Membrane</keyword>
<sequence length="181" mass="20151">MERKYVNEEKYQKAIKILKIVRIILLVLGVSLLAGGIVLMVLGFNQEPKNTQTPDEFMMGMNSSNRTSTPSFNLGMIMGGAFMIGIGMMLTFAGGVALSVIIHRREITGFMVSQSEPIVREGYQAYKETIQEVIHDTAVTINSAKGERVEDPDKDHKFCKYCGNVLENDAVFCEFCGKKLN</sequence>
<protein>
    <submittedName>
        <fullName evidence="2">Zinc ribbon protein</fullName>
    </submittedName>
</protein>
<comment type="caution">
    <text evidence="2">The sequence shown here is derived from an EMBL/GenBank/DDBJ whole genome shotgun (WGS) entry which is preliminary data.</text>
</comment>
<keyword evidence="1" id="KW-0812">Transmembrane</keyword>
<feature type="transmembrane region" description="Helical" evidence="1">
    <location>
        <begin position="76"/>
        <end position="102"/>
    </location>
</feature>
<dbReference type="AlphaFoldDB" id="A0A397S6E2"/>